<organism evidence="2 3">
    <name type="scientific">Candidatus Roizmanbacteria bacterium GW2011_GWA1_41_13</name>
    <dbReference type="NCBI Taxonomy" id="1618474"/>
    <lineage>
        <taxon>Bacteria</taxon>
        <taxon>Candidatus Roizmaniibacteriota</taxon>
    </lineage>
</organism>
<dbReference type="PANTHER" id="PTHR21666">
    <property type="entry name" value="PEPTIDASE-RELATED"/>
    <property type="match status" value="1"/>
</dbReference>
<dbReference type="InterPro" id="IPR011055">
    <property type="entry name" value="Dup_hybrid_motif"/>
</dbReference>
<dbReference type="GO" id="GO:0004222">
    <property type="term" value="F:metalloendopeptidase activity"/>
    <property type="evidence" value="ECO:0007669"/>
    <property type="project" value="TreeGrafter"/>
</dbReference>
<protein>
    <submittedName>
        <fullName evidence="2">Peptidase M23</fullName>
    </submittedName>
</protein>
<evidence type="ECO:0000313" key="3">
    <source>
        <dbReference type="Proteomes" id="UP000034961"/>
    </source>
</evidence>
<dbReference type="InterPro" id="IPR050570">
    <property type="entry name" value="Cell_wall_metabolism_enzyme"/>
</dbReference>
<dbReference type="Gene3D" id="2.70.70.10">
    <property type="entry name" value="Glucose Permease (Domain IIA)"/>
    <property type="match status" value="1"/>
</dbReference>
<comment type="caution">
    <text evidence="2">The sequence shown here is derived from an EMBL/GenBank/DDBJ whole genome shotgun (WGS) entry which is preliminary data.</text>
</comment>
<sequence length="375" mass="42074">PTPEDKSKRSEELQKEIEGLSNKLSETRSKKASLTNQITYMDTQIRITQLEIQRSAARIEEMKVEIEKLTGKIITLEGSLDNISEVFIDRVVATYKTGHIPALLLMASSEGTSDLISRTTYLKRIQAHDKKLMYEVQATKTDFEDQKILLEEKKTELDQLKLKLETQTIVLDEQKKDKEYLLEITKSDEQNYQKLLAAAQAELEAIQAIVAGKGTETEVGHVNEGQRVASVIQGPSCNSSGAHLHFIVRKNDGAVQNPFSFLNGIDFENCSGSSCGSSDGDSFNPSGDWRWPLDAKIRYSQGYGSTWAVHHIPWLPYDFHNGIDINSTSSNTAYAVKNGTLYRGSYTGMAGCALRYVRVDHEDSDYDTLYLHVNY</sequence>
<dbReference type="EMBL" id="LCAN01000006">
    <property type="protein sequence ID" value="KKR94491.1"/>
    <property type="molecule type" value="Genomic_DNA"/>
</dbReference>
<proteinExistence type="predicted"/>
<name>A0A0G0V430_9BACT</name>
<evidence type="ECO:0000313" key="2">
    <source>
        <dbReference type="EMBL" id="KKR94491.1"/>
    </source>
</evidence>
<dbReference type="PANTHER" id="PTHR21666:SF270">
    <property type="entry name" value="MUREIN HYDROLASE ACTIVATOR ENVC"/>
    <property type="match status" value="1"/>
</dbReference>
<evidence type="ECO:0000256" key="1">
    <source>
        <dbReference type="SAM" id="Coils"/>
    </source>
</evidence>
<dbReference type="SUPFAM" id="SSF51261">
    <property type="entry name" value="Duplicated hybrid motif"/>
    <property type="match status" value="1"/>
</dbReference>
<dbReference type="Gene3D" id="6.10.250.3150">
    <property type="match status" value="1"/>
</dbReference>
<reference evidence="2 3" key="1">
    <citation type="journal article" date="2015" name="Nature">
        <title>rRNA introns, odd ribosomes, and small enigmatic genomes across a large radiation of phyla.</title>
        <authorList>
            <person name="Brown C.T."/>
            <person name="Hug L.A."/>
            <person name="Thomas B.C."/>
            <person name="Sharon I."/>
            <person name="Castelle C.J."/>
            <person name="Singh A."/>
            <person name="Wilkins M.J."/>
            <person name="Williams K.H."/>
            <person name="Banfield J.F."/>
        </authorList>
    </citation>
    <scope>NUCLEOTIDE SEQUENCE [LARGE SCALE GENOMIC DNA]</scope>
</reference>
<dbReference type="PATRIC" id="fig|1618474.3.peg.298"/>
<dbReference type="AlphaFoldDB" id="A0A0G0V430"/>
<dbReference type="Proteomes" id="UP000034961">
    <property type="component" value="Unassembled WGS sequence"/>
</dbReference>
<feature type="non-terminal residue" evidence="2">
    <location>
        <position position="1"/>
    </location>
</feature>
<gene>
    <name evidence="2" type="ORF">UU41_C0006G0037</name>
</gene>
<feature type="coiled-coil region" evidence="1">
    <location>
        <begin position="10"/>
        <end position="79"/>
    </location>
</feature>
<keyword evidence="1" id="KW-0175">Coiled coil</keyword>
<feature type="coiled-coil region" evidence="1">
    <location>
        <begin position="143"/>
        <end position="209"/>
    </location>
</feature>
<accession>A0A0G0V430</accession>